<evidence type="ECO:0000256" key="2">
    <source>
        <dbReference type="SAM" id="SignalP"/>
    </source>
</evidence>
<dbReference type="EMBL" id="PVNP01000203">
    <property type="protein sequence ID" value="PRO71603.1"/>
    <property type="molecule type" value="Genomic_DNA"/>
</dbReference>
<proteinExistence type="predicted"/>
<organism evidence="3 4">
    <name type="scientific">Alteromonas alba</name>
    <dbReference type="NCBI Taxonomy" id="2079529"/>
    <lineage>
        <taxon>Bacteria</taxon>
        <taxon>Pseudomonadati</taxon>
        <taxon>Pseudomonadota</taxon>
        <taxon>Gammaproteobacteria</taxon>
        <taxon>Alteromonadales</taxon>
        <taxon>Alteromonadaceae</taxon>
        <taxon>Alteromonas/Salinimonas group</taxon>
        <taxon>Alteromonas</taxon>
    </lineage>
</organism>
<evidence type="ECO:0000256" key="1">
    <source>
        <dbReference type="SAM" id="MobiDB-lite"/>
    </source>
</evidence>
<dbReference type="InterPro" id="IPR010727">
    <property type="entry name" value="DUF1302"/>
</dbReference>
<dbReference type="AlphaFoldDB" id="A0A2S9V5A3"/>
<dbReference type="OrthoDB" id="7000272at2"/>
<evidence type="ECO:0000313" key="3">
    <source>
        <dbReference type="EMBL" id="PRO71603.1"/>
    </source>
</evidence>
<protein>
    <submittedName>
        <fullName evidence="3">DUF1302 domain-containing protein</fullName>
    </submittedName>
</protein>
<gene>
    <name evidence="3" type="ORF">C6Y40_20955</name>
</gene>
<feature type="region of interest" description="Disordered" evidence="1">
    <location>
        <begin position="561"/>
        <end position="590"/>
    </location>
</feature>
<accession>A0A2S9V5A3</accession>
<dbReference type="Proteomes" id="UP000238949">
    <property type="component" value="Unassembled WGS sequence"/>
</dbReference>
<dbReference type="RefSeq" id="WP_105936341.1">
    <property type="nucleotide sequence ID" value="NZ_PVNP01000203.1"/>
</dbReference>
<sequence>MITRLSAFKKSPIAAGIFAFLGAASLPAGAASWDFGDVSVSLDTNLTLATSIRVEDRDYSLIGNSNHPQFNWSGYNAATNVIYPSGDVWALANGAYSSNGDLGNLAHDSGEAFSTQISGNHELDIRYGDIGFFARGFWFYDFEQMDNDRPWDNPITGNNTELCDDPGAKELLCTDVRLLDAFFYGDWWIGDNPLTVRVGEQVVSWGESTFIQHGISTTNPVDVTRARTPGAELKEVFIPVGMVFAQLGLTQNVSVSAYYQYEWERSWLPVAGSYFATNDFVGEGGQANNVQLGFTGNPDIDLDYLLSALNGLGDALRANGDQAAISQAYLAYPTKVAIRGYSDAAHVDADDQGQYGLRLTWFAEALNETEMSFYHINYHSQRPLISGETSNFTSAAIAEDLAYIASHNINRDNITDLQAFTEAKFYYPEDIKLYGFSFNTNIGTAALAGEFAYRQDEPLQIDDVELLYMGMPEQLANAGLRPDLAGISQLNNDFPDGINRSVGPGETAQGYLLSDTWQAQFTVSHVFGPALGTDNLVLLGEAGYVNIVDFPDPSVVRLNAPGTGRTPSLEPTETGNPRTGLHTGLSNGPETNPFATDDAWGYRLLAVADHNNVFSGINLRTRMTFSHDVKGTTPDPLFLFTEDTKSANISFTFDYLSKWSATASYNAFWGGIGTTNQLADRDFVSFNIKYAI</sequence>
<reference evidence="4" key="1">
    <citation type="journal article" date="2020" name="Int. J. Syst. Evol. Microbiol.">
        <title>Alteromonas alba sp. nov., a marine bacterium isolated from the seawater of the West Pacific Ocean.</title>
        <authorList>
            <person name="Sun C."/>
            <person name="Wu Y.-H."/>
            <person name="Xamxidin M."/>
            <person name="Cheng H."/>
            <person name="Xu X.-W."/>
        </authorList>
    </citation>
    <scope>NUCLEOTIDE SEQUENCE [LARGE SCALE GENOMIC DNA]</scope>
    <source>
        <strain evidence="4">190</strain>
    </source>
</reference>
<name>A0A2S9V5A3_9ALTE</name>
<feature type="chain" id="PRO_5015497762" evidence="2">
    <location>
        <begin position="31"/>
        <end position="692"/>
    </location>
</feature>
<keyword evidence="2" id="KW-0732">Signal</keyword>
<comment type="caution">
    <text evidence="3">The sequence shown here is derived from an EMBL/GenBank/DDBJ whole genome shotgun (WGS) entry which is preliminary data.</text>
</comment>
<feature type="signal peptide" evidence="2">
    <location>
        <begin position="1"/>
        <end position="30"/>
    </location>
</feature>
<dbReference type="Pfam" id="PF06980">
    <property type="entry name" value="DUF1302"/>
    <property type="match status" value="1"/>
</dbReference>
<feature type="compositionally biased region" description="Polar residues" evidence="1">
    <location>
        <begin position="565"/>
        <end position="577"/>
    </location>
</feature>
<evidence type="ECO:0000313" key="4">
    <source>
        <dbReference type="Proteomes" id="UP000238949"/>
    </source>
</evidence>
<keyword evidence="4" id="KW-1185">Reference proteome</keyword>